<accession>D7E105</accession>
<evidence type="ECO:0008006" key="3">
    <source>
        <dbReference type="Google" id="ProtNLM"/>
    </source>
</evidence>
<dbReference type="AlphaFoldDB" id="D7E105"/>
<evidence type="ECO:0000313" key="2">
    <source>
        <dbReference type="Proteomes" id="UP000001511"/>
    </source>
</evidence>
<dbReference type="EMBL" id="CP002059">
    <property type="protein sequence ID" value="ADI63134.1"/>
    <property type="molecule type" value="Genomic_DNA"/>
</dbReference>
<keyword evidence="2" id="KW-1185">Reference proteome</keyword>
<dbReference type="InterPro" id="IPR018971">
    <property type="entry name" value="DUF1997"/>
</dbReference>
<sequence length="195" mass="22253">MATKFTASQSVEIAVPKQPIPIHHYLRQPQRLVNTLTDNNRIHQLSEEVFRLKMRPLTFISLSIQPTVDMRVWSDSQGTIYLRSVGCEILGLEYINQRFTLNLKGYLSPQQVNNETHLQGKADLEVVVDIPQPFSLTPRAILEATGNGLLKSVLMTIKQRLLHHLLTDYRHWVISQTQTKVIGAENTDLAILNFD</sequence>
<gene>
    <name evidence="1" type="ordered locus">Aazo_0666</name>
</gene>
<dbReference type="PANTHER" id="PTHR34133">
    <property type="entry name" value="OS07G0633000 PROTEIN"/>
    <property type="match status" value="1"/>
</dbReference>
<name>D7E105_NOSA0</name>
<reference evidence="1 2" key="1">
    <citation type="journal article" date="2010" name="PLoS ONE">
        <title>Genome erosion in a nitrogen-fixing vertically transmitted endosymbiotic multicellular cyanobacterium.</title>
        <authorList>
            <person name="Ran L."/>
            <person name="Larsson J."/>
            <person name="Vigil-Stenman T."/>
            <person name="Nylander J.A."/>
            <person name="Ininbergs K."/>
            <person name="Zheng W.W."/>
            <person name="Lapidus A."/>
            <person name="Lowry S."/>
            <person name="Haselkorn R."/>
            <person name="Bergman B."/>
        </authorList>
    </citation>
    <scope>NUCLEOTIDE SEQUENCE [LARGE SCALE GENOMIC DNA]</scope>
    <source>
        <strain evidence="1 2">0708</strain>
    </source>
</reference>
<protein>
    <recommendedName>
        <fullName evidence="3">DUF1997 domain-containing protein</fullName>
    </recommendedName>
</protein>
<dbReference type="KEGG" id="naz:Aazo_0666"/>
<dbReference type="PANTHER" id="PTHR34133:SF8">
    <property type="entry name" value="OS07G0633000 PROTEIN"/>
    <property type="match status" value="1"/>
</dbReference>
<evidence type="ECO:0000313" key="1">
    <source>
        <dbReference type="EMBL" id="ADI63134.1"/>
    </source>
</evidence>
<dbReference type="Pfam" id="PF09366">
    <property type="entry name" value="DUF1997"/>
    <property type="match status" value="1"/>
</dbReference>
<dbReference type="STRING" id="551115.Aazo_0666"/>
<dbReference type="HOGENOM" id="CLU_120364_0_0_3"/>
<organism evidence="1 2">
    <name type="scientific">Nostoc azollae (strain 0708)</name>
    <name type="common">Anabaena azollae (strain 0708)</name>
    <dbReference type="NCBI Taxonomy" id="551115"/>
    <lineage>
        <taxon>Bacteria</taxon>
        <taxon>Bacillati</taxon>
        <taxon>Cyanobacteriota</taxon>
        <taxon>Cyanophyceae</taxon>
        <taxon>Nostocales</taxon>
        <taxon>Nostocaceae</taxon>
        <taxon>Trichormus</taxon>
    </lineage>
</organism>
<dbReference type="OrthoDB" id="510717at2"/>
<dbReference type="Proteomes" id="UP000001511">
    <property type="component" value="Chromosome"/>
</dbReference>
<proteinExistence type="predicted"/>
<dbReference type="RefSeq" id="WP_013190152.1">
    <property type="nucleotide sequence ID" value="NC_014248.1"/>
</dbReference>
<dbReference type="eggNOG" id="ENOG502ZBKN">
    <property type="taxonomic scope" value="Bacteria"/>
</dbReference>